<protein>
    <recommendedName>
        <fullName evidence="3">DUF3800 domain-containing protein</fullName>
    </recommendedName>
</protein>
<dbReference type="KEGG" id="abaw:D5400_20535"/>
<keyword evidence="2" id="KW-1185">Reference proteome</keyword>
<gene>
    <name evidence="1" type="ORF">D5400_20535</name>
</gene>
<name>A0A3S9B8X2_9HYPH</name>
<sequence length="254" mass="27485">MRPAQKFPAGLQVFVDESIHDRGSFIVVAAVCSKADVQKQVVQGLLACGFDPSRDEFKSSMTMRDNPAARELRQRLQLILRHCKIALAVCPIAERAILATHLATLLSSVDLPPDTPISAIYLDEGMKRTNTEMPSGAVVTYGCDSRLVAGIQLADCAAHLAATMLLEELGIVSKTVPASTVYDGQDGEIELAWTLWASIRYALSGRTPVGEVDAYGFPEPLMNPFGLVVSDRCSEALKTAAERRLGTVWIGCIH</sequence>
<evidence type="ECO:0000313" key="2">
    <source>
        <dbReference type="Proteomes" id="UP000268192"/>
    </source>
</evidence>
<accession>A0A3S9B8X2</accession>
<evidence type="ECO:0008006" key="3">
    <source>
        <dbReference type="Google" id="ProtNLM"/>
    </source>
</evidence>
<dbReference type="EMBL" id="CP032509">
    <property type="protein sequence ID" value="AZN73357.1"/>
    <property type="molecule type" value="Genomic_DNA"/>
</dbReference>
<evidence type="ECO:0000313" key="1">
    <source>
        <dbReference type="EMBL" id="AZN73357.1"/>
    </source>
</evidence>
<organism evidence="1 2">
    <name type="scientific">Georhizobium profundi</name>
    <dbReference type="NCBI Taxonomy" id="2341112"/>
    <lineage>
        <taxon>Bacteria</taxon>
        <taxon>Pseudomonadati</taxon>
        <taxon>Pseudomonadota</taxon>
        <taxon>Alphaproteobacteria</taxon>
        <taxon>Hyphomicrobiales</taxon>
        <taxon>Rhizobiaceae</taxon>
        <taxon>Georhizobium</taxon>
    </lineage>
</organism>
<proteinExistence type="predicted"/>
<reference evidence="1 2" key="1">
    <citation type="submission" date="2018-09" db="EMBL/GenBank/DDBJ databases">
        <title>Marinorhizobium profundi gen. nov., sp. nov., isolated from a deep-sea sediment sample from the New Britain Trench and proposal of Marinorhizobiaceae fam. nov. in the order Rhizobiales of the class Alphaproteobacteria.</title>
        <authorList>
            <person name="Cao J."/>
        </authorList>
    </citation>
    <scope>NUCLEOTIDE SEQUENCE [LARGE SCALE GENOMIC DNA]</scope>
    <source>
        <strain evidence="1 2">WS11</strain>
    </source>
</reference>
<dbReference type="Proteomes" id="UP000268192">
    <property type="component" value="Chromosome"/>
</dbReference>
<dbReference type="AlphaFoldDB" id="A0A3S9B8X2"/>